<organism evidence="1 2">
    <name type="scientific">Hyaloscypha hepaticicola</name>
    <dbReference type="NCBI Taxonomy" id="2082293"/>
    <lineage>
        <taxon>Eukaryota</taxon>
        <taxon>Fungi</taxon>
        <taxon>Dikarya</taxon>
        <taxon>Ascomycota</taxon>
        <taxon>Pezizomycotina</taxon>
        <taxon>Leotiomycetes</taxon>
        <taxon>Helotiales</taxon>
        <taxon>Hyaloscyphaceae</taxon>
        <taxon>Hyaloscypha</taxon>
    </lineage>
</organism>
<dbReference type="STRING" id="1745343.A0A2J6PEJ7"/>
<sequence length="129" mass="14391">MYSGRCPAPNQTKACCQNHRYKQTCIVEGVSLPTKPKLAAKITAINNLVNCSWTEAEWQAKLTKSDALVNKFIPFERKRLNNLIKEAKASGKTEKAEALRKELEVLDGPKLAYSTSMQPSPRVSLSRVI</sequence>
<name>A0A2J6PEJ7_9HELO</name>
<protein>
    <submittedName>
        <fullName evidence="1">Uncharacterized protein</fullName>
    </submittedName>
</protein>
<reference evidence="1 2" key="1">
    <citation type="submission" date="2016-05" db="EMBL/GenBank/DDBJ databases">
        <title>A degradative enzymes factory behind the ericoid mycorrhizal symbiosis.</title>
        <authorList>
            <consortium name="DOE Joint Genome Institute"/>
            <person name="Martino E."/>
            <person name="Morin E."/>
            <person name="Grelet G."/>
            <person name="Kuo A."/>
            <person name="Kohler A."/>
            <person name="Daghino S."/>
            <person name="Barry K."/>
            <person name="Choi C."/>
            <person name="Cichocki N."/>
            <person name="Clum A."/>
            <person name="Copeland A."/>
            <person name="Hainaut M."/>
            <person name="Haridas S."/>
            <person name="Labutti K."/>
            <person name="Lindquist E."/>
            <person name="Lipzen A."/>
            <person name="Khouja H.-R."/>
            <person name="Murat C."/>
            <person name="Ohm R."/>
            <person name="Olson A."/>
            <person name="Spatafora J."/>
            <person name="Veneault-Fourrey C."/>
            <person name="Henrissat B."/>
            <person name="Grigoriev I."/>
            <person name="Martin F."/>
            <person name="Perotto S."/>
        </authorList>
    </citation>
    <scope>NUCLEOTIDE SEQUENCE [LARGE SCALE GENOMIC DNA]</scope>
    <source>
        <strain evidence="1 2">UAMH 7357</strain>
    </source>
</reference>
<dbReference type="AlphaFoldDB" id="A0A2J6PEJ7"/>
<dbReference type="Proteomes" id="UP000235672">
    <property type="component" value="Unassembled WGS sequence"/>
</dbReference>
<proteinExistence type="predicted"/>
<accession>A0A2J6PEJ7</accession>
<dbReference type="EMBL" id="KZ613549">
    <property type="protein sequence ID" value="PMD12458.1"/>
    <property type="molecule type" value="Genomic_DNA"/>
</dbReference>
<evidence type="ECO:0000313" key="1">
    <source>
        <dbReference type="EMBL" id="PMD12458.1"/>
    </source>
</evidence>
<dbReference type="OrthoDB" id="166375at2759"/>
<keyword evidence="2" id="KW-1185">Reference proteome</keyword>
<evidence type="ECO:0000313" key="2">
    <source>
        <dbReference type="Proteomes" id="UP000235672"/>
    </source>
</evidence>
<gene>
    <name evidence="1" type="ORF">NA56DRAFT_740566</name>
</gene>